<sequence length="181" mass="21008">MKINKEEMLAALLNNSAAGITEQTIATFSVSQLIEWSEQTADYRLAFRAAWYVEHFFLKETAFFSDYASDIIRIYCNTSNWSVLRSYSKLLMWILSKHNDKMLIDEEQEETILEKSFNILDHSDCPVAVQVNVMDILADLNKKHDWIANELRLRIEMALEKEATPALKSRGNRILKRITNS</sequence>
<dbReference type="Proteomes" id="UP001170954">
    <property type="component" value="Unassembled WGS sequence"/>
</dbReference>
<reference evidence="1" key="1">
    <citation type="submission" date="2020-06" db="EMBL/GenBank/DDBJ databases">
        <authorList>
            <person name="Dong N."/>
        </authorList>
    </citation>
    <scope>NUCLEOTIDE SEQUENCE</scope>
    <source>
        <strain evidence="1">R1692</strain>
    </source>
</reference>
<comment type="caution">
    <text evidence="1">The sequence shown here is derived from an EMBL/GenBank/DDBJ whole genome shotgun (WGS) entry which is preliminary data.</text>
</comment>
<dbReference type="EMBL" id="JACAGK010000009">
    <property type="protein sequence ID" value="MDM1047546.1"/>
    <property type="molecule type" value="Genomic_DNA"/>
</dbReference>
<dbReference type="RefSeq" id="WP_149526314.1">
    <property type="nucleotide sequence ID" value="NZ_CP030848.1"/>
</dbReference>
<evidence type="ECO:0000313" key="1">
    <source>
        <dbReference type="EMBL" id="MDM1047546.1"/>
    </source>
</evidence>
<keyword evidence="2" id="KW-1185">Reference proteome</keyword>
<reference evidence="1" key="2">
    <citation type="journal article" date="2022" name="Sci. Total Environ.">
        <title>Prevalence, transmission, and molecular epidemiology of tet(X)-positive bacteria among humans, animals, and environmental niches in China: An epidemiological, and genomic-based study.</title>
        <authorList>
            <person name="Dong N."/>
            <person name="Zeng Y."/>
            <person name="Cai C."/>
            <person name="Sun C."/>
            <person name="Lu J."/>
            <person name="Liu C."/>
            <person name="Zhou H."/>
            <person name="Sun Q."/>
            <person name="Shu L."/>
            <person name="Wang H."/>
            <person name="Wang Y."/>
            <person name="Wang S."/>
            <person name="Wu C."/>
            <person name="Chan E.W."/>
            <person name="Chen G."/>
            <person name="Shen Z."/>
            <person name="Chen S."/>
            <person name="Zhang R."/>
        </authorList>
    </citation>
    <scope>NUCLEOTIDE SEQUENCE</scope>
    <source>
        <strain evidence="1">R1692</strain>
    </source>
</reference>
<evidence type="ECO:0008006" key="3">
    <source>
        <dbReference type="Google" id="ProtNLM"/>
    </source>
</evidence>
<accession>A0ABT7NJZ7</accession>
<protein>
    <recommendedName>
        <fullName evidence="3">HEAT repeat domain-containing protein</fullName>
    </recommendedName>
</protein>
<gene>
    <name evidence="1" type="ORF">HX018_04730</name>
</gene>
<name>A0ABT7NJZ7_9SPHI</name>
<proteinExistence type="predicted"/>
<evidence type="ECO:0000313" key="2">
    <source>
        <dbReference type="Proteomes" id="UP001170954"/>
    </source>
</evidence>
<organism evidence="1 2">
    <name type="scientific">Sphingobacterium hotanense</name>
    <dbReference type="NCBI Taxonomy" id="649196"/>
    <lineage>
        <taxon>Bacteria</taxon>
        <taxon>Pseudomonadati</taxon>
        <taxon>Bacteroidota</taxon>
        <taxon>Sphingobacteriia</taxon>
        <taxon>Sphingobacteriales</taxon>
        <taxon>Sphingobacteriaceae</taxon>
        <taxon>Sphingobacterium</taxon>
    </lineage>
</organism>